<evidence type="ECO:0000256" key="1">
    <source>
        <dbReference type="ARBA" id="ARBA00022729"/>
    </source>
</evidence>
<dbReference type="RefSeq" id="WP_077719943.1">
    <property type="nucleotide sequence ID" value="NZ_CP019699.1"/>
</dbReference>
<dbReference type="Proteomes" id="UP000188603">
    <property type="component" value="Chromosome"/>
</dbReference>
<sequence length="196" mass="21736">MTKRMMIWLQVVVLGVWLSACGESSIEKVEGDDASSGDTQAEAEETENSAGEEGAEDAETEEPKTEEYKVGDTVNFDGLHITLTNVRVSEGGEFDEPQNDKFLLVELDIENTTDESAAISTIMNMKLMDADSYEQDQTILIDDVKGNLDAEISPGKKLKGEIPFDVVDSDYYEFIFEDPFASGQAIWKIEQSDIQQ</sequence>
<dbReference type="KEGG" id="ntr:B0W44_10185"/>
<dbReference type="InterPro" id="IPR029050">
    <property type="entry name" value="Immunoprotect_excell_Ig-like"/>
</dbReference>
<accession>A0A1U9K7S1</accession>
<feature type="compositionally biased region" description="Acidic residues" evidence="2">
    <location>
        <begin position="32"/>
        <end position="47"/>
    </location>
</feature>
<dbReference type="PROSITE" id="PS51257">
    <property type="entry name" value="PROKAR_LIPOPROTEIN"/>
    <property type="match status" value="1"/>
</dbReference>
<dbReference type="Gene3D" id="2.60.40.1240">
    <property type="match status" value="1"/>
</dbReference>
<evidence type="ECO:0000256" key="2">
    <source>
        <dbReference type="SAM" id="MobiDB-lite"/>
    </source>
</evidence>
<dbReference type="AlphaFoldDB" id="A0A1U9K7S1"/>
<evidence type="ECO:0000259" key="3">
    <source>
        <dbReference type="Pfam" id="PF11611"/>
    </source>
</evidence>
<gene>
    <name evidence="4" type="ORF">B0W44_10185</name>
</gene>
<name>A0A1U9K7S1_9BACL</name>
<dbReference type="Pfam" id="PF11611">
    <property type="entry name" value="DUF4352"/>
    <property type="match status" value="1"/>
</dbReference>
<keyword evidence="5" id="KW-1185">Reference proteome</keyword>
<reference evidence="4 5" key="1">
    <citation type="journal article" date="2015" name="Int. J. Syst. Evol. Microbiol.">
        <title>Novibacillus thermophilus gen. nov., sp. nov., a Gram-staining-negative and moderately thermophilic member of the family Thermoactinomycetaceae.</title>
        <authorList>
            <person name="Yang G."/>
            <person name="Chen J."/>
            <person name="Zhou S."/>
        </authorList>
    </citation>
    <scope>NUCLEOTIDE SEQUENCE [LARGE SCALE GENOMIC DNA]</scope>
    <source>
        <strain evidence="4 5">SG-1</strain>
    </source>
</reference>
<protein>
    <recommendedName>
        <fullName evidence="3">DUF4352 domain-containing protein</fullName>
    </recommendedName>
</protein>
<evidence type="ECO:0000313" key="5">
    <source>
        <dbReference type="Proteomes" id="UP000188603"/>
    </source>
</evidence>
<feature type="domain" description="DUF4352" evidence="3">
    <location>
        <begin position="68"/>
        <end position="185"/>
    </location>
</feature>
<feature type="region of interest" description="Disordered" evidence="2">
    <location>
        <begin position="28"/>
        <end position="67"/>
    </location>
</feature>
<keyword evidence="1" id="KW-0732">Signal</keyword>
<dbReference type="InterPro" id="IPR029051">
    <property type="entry name" value="DUF4352"/>
</dbReference>
<proteinExistence type="predicted"/>
<dbReference type="STRING" id="1471761.B0W44_10185"/>
<evidence type="ECO:0000313" key="4">
    <source>
        <dbReference type="EMBL" id="AQS56081.1"/>
    </source>
</evidence>
<dbReference type="OrthoDB" id="1795719at2"/>
<dbReference type="EMBL" id="CP019699">
    <property type="protein sequence ID" value="AQS56081.1"/>
    <property type="molecule type" value="Genomic_DNA"/>
</dbReference>
<organism evidence="4 5">
    <name type="scientific">Novibacillus thermophilus</name>
    <dbReference type="NCBI Taxonomy" id="1471761"/>
    <lineage>
        <taxon>Bacteria</taxon>
        <taxon>Bacillati</taxon>
        <taxon>Bacillota</taxon>
        <taxon>Bacilli</taxon>
        <taxon>Bacillales</taxon>
        <taxon>Thermoactinomycetaceae</taxon>
        <taxon>Novibacillus</taxon>
    </lineage>
</organism>